<feature type="compositionally biased region" description="Polar residues" evidence="1">
    <location>
        <begin position="1"/>
        <end position="11"/>
    </location>
</feature>
<evidence type="ECO:0000313" key="3">
    <source>
        <dbReference type="Proteomes" id="UP000785679"/>
    </source>
</evidence>
<dbReference type="OrthoDB" id="10250354at2759"/>
<dbReference type="InterPro" id="IPR036869">
    <property type="entry name" value="J_dom_sf"/>
</dbReference>
<comment type="caution">
    <text evidence="2">The sequence shown here is derived from an EMBL/GenBank/DDBJ whole genome shotgun (WGS) entry which is preliminary data.</text>
</comment>
<dbReference type="AlphaFoldDB" id="A0A8J8T399"/>
<proteinExistence type="predicted"/>
<accession>A0A8J8T399</accession>
<evidence type="ECO:0000256" key="1">
    <source>
        <dbReference type="SAM" id="MobiDB-lite"/>
    </source>
</evidence>
<gene>
    <name evidence="2" type="ORF">FGO68_gene13287</name>
</gene>
<dbReference type="Proteomes" id="UP000785679">
    <property type="component" value="Unassembled WGS sequence"/>
</dbReference>
<dbReference type="EMBL" id="RRYP01007293">
    <property type="protein sequence ID" value="TNV80599.1"/>
    <property type="molecule type" value="Genomic_DNA"/>
</dbReference>
<name>A0A8J8T399_HALGN</name>
<evidence type="ECO:0000313" key="2">
    <source>
        <dbReference type="EMBL" id="TNV80599.1"/>
    </source>
</evidence>
<reference evidence="2" key="1">
    <citation type="submission" date="2019-06" db="EMBL/GenBank/DDBJ databases">
        <authorList>
            <person name="Zheng W."/>
        </authorList>
    </citation>
    <scope>NUCLEOTIDE SEQUENCE</scope>
    <source>
        <strain evidence="2">QDHG01</strain>
    </source>
</reference>
<sequence>MSYFTQFQMKTNGKKRETKKAQKELESKSYRIVPIQGNTKKIILRCVAGSHDNIVTLRTAKIRIQGEYPCKECLRDSKKHEKQVRQCYLESEQQKLFDEARQWYSQHASYESPTEETPINFANLKEQLESFILTEDAWSIICLVYYADQDGLAAGYDSWVDRQRMYKRLAKLIHPDKCHLQGAKEAFQKVKESLCCSGLC</sequence>
<evidence type="ECO:0008006" key="4">
    <source>
        <dbReference type="Google" id="ProtNLM"/>
    </source>
</evidence>
<organism evidence="2 3">
    <name type="scientific">Halteria grandinella</name>
    <dbReference type="NCBI Taxonomy" id="5974"/>
    <lineage>
        <taxon>Eukaryota</taxon>
        <taxon>Sar</taxon>
        <taxon>Alveolata</taxon>
        <taxon>Ciliophora</taxon>
        <taxon>Intramacronucleata</taxon>
        <taxon>Spirotrichea</taxon>
        <taxon>Stichotrichia</taxon>
        <taxon>Sporadotrichida</taxon>
        <taxon>Halteriidae</taxon>
        <taxon>Halteria</taxon>
    </lineage>
</organism>
<protein>
    <recommendedName>
        <fullName evidence="4">J domain-containing protein</fullName>
    </recommendedName>
</protein>
<dbReference type="Gene3D" id="1.10.287.110">
    <property type="entry name" value="DnaJ domain"/>
    <property type="match status" value="1"/>
</dbReference>
<keyword evidence="3" id="KW-1185">Reference proteome</keyword>
<dbReference type="SUPFAM" id="SSF46565">
    <property type="entry name" value="Chaperone J-domain"/>
    <property type="match status" value="1"/>
</dbReference>
<feature type="region of interest" description="Disordered" evidence="1">
    <location>
        <begin position="1"/>
        <end position="22"/>
    </location>
</feature>